<proteinExistence type="predicted"/>
<keyword evidence="2" id="KW-0067">ATP-binding</keyword>
<gene>
    <name evidence="2" type="ORF">ACE1CI_06025</name>
</gene>
<dbReference type="InterPro" id="IPR027417">
    <property type="entry name" value="P-loop_NTPase"/>
</dbReference>
<evidence type="ECO:0000313" key="3">
    <source>
        <dbReference type="Proteomes" id="UP001576784"/>
    </source>
</evidence>
<organism evidence="2 3">
    <name type="scientific">Floridaenema flaviceps BLCC-F50</name>
    <dbReference type="NCBI Taxonomy" id="3153642"/>
    <lineage>
        <taxon>Bacteria</taxon>
        <taxon>Bacillati</taxon>
        <taxon>Cyanobacteriota</taxon>
        <taxon>Cyanophyceae</taxon>
        <taxon>Oscillatoriophycideae</taxon>
        <taxon>Aerosakkonematales</taxon>
        <taxon>Aerosakkonemataceae</taxon>
        <taxon>Floridanema</taxon>
        <taxon>Floridanema flaviceps</taxon>
    </lineage>
</organism>
<dbReference type="InterPro" id="IPR001650">
    <property type="entry name" value="Helicase_C-like"/>
</dbReference>
<comment type="caution">
    <text evidence="2">The sequence shown here is derived from an EMBL/GenBank/DDBJ whole genome shotgun (WGS) entry which is preliminary data.</text>
</comment>
<dbReference type="GO" id="GO:0004386">
    <property type="term" value="F:helicase activity"/>
    <property type="evidence" value="ECO:0007669"/>
    <property type="project" value="UniProtKB-KW"/>
</dbReference>
<dbReference type="Proteomes" id="UP001576784">
    <property type="component" value="Unassembled WGS sequence"/>
</dbReference>
<dbReference type="RefSeq" id="WP_413262157.1">
    <property type="nucleotide sequence ID" value="NZ_JBHFNR010000038.1"/>
</dbReference>
<dbReference type="EMBL" id="JBHFNR010000038">
    <property type="protein sequence ID" value="MFB2892485.1"/>
    <property type="molecule type" value="Genomic_DNA"/>
</dbReference>
<dbReference type="SUPFAM" id="SSF52540">
    <property type="entry name" value="P-loop containing nucleoside triphosphate hydrolases"/>
    <property type="match status" value="1"/>
</dbReference>
<keyword evidence="3" id="KW-1185">Reference proteome</keyword>
<dbReference type="Gene3D" id="3.40.50.300">
    <property type="entry name" value="P-loop containing nucleotide triphosphate hydrolases"/>
    <property type="match status" value="1"/>
</dbReference>
<dbReference type="PROSITE" id="PS51194">
    <property type="entry name" value="HELICASE_CTER"/>
    <property type="match status" value="1"/>
</dbReference>
<sequence length="1219" mass="141026">MIAENLGRLFEVGFNIGILAYIEQHQLKHNFGDLYHRDLQHLKFPKMLKRIVSEDSTISEKDIQRIEKWCLYLLQKGFLSGLNFFGEYIKSTGWNDSKRSPIEILYYQCSFGDANSIKTYPKSEEQEHLDLLSQFQKPELLEKPGFLRRYKQKGEFLKADTLMLLRQRQKLRILSVDLSIFSVKSAKDLLDFEDKDMQNQRRLLRREIAYLRSKSVFAKLRIDTGSNNDLGLNFSQNLTRYFTAFKRQDKESAKLIQAASYAGSFYRFLRELEILNDETSVVFNVVGYSDRGISTMSLNPENLEVLNTCSQIYQNEPKEQEIARSRKEILNLIQLNASRSFDNGKKFIKQILEIPSDTTTTISHTETINNFSSTLELRDEHAKLIKNSLDSDKTYLFLTGNPGIGKTTAIVEFLKDHVNEGFLFFYVSPRKQVNLDIIEKFKDSATGELDDDIFCINTNSQLIEDNSRRCVVNYYSPKRQGDFRENGVDFFDSSSEIERKTSPQKALKRRTEDEIVATNRRSKGVLSCLCEAIHTTIKGEISKNIVATACIQSLRITENGKNTLEHFENIFKSAYNKRENKVIPDEMRRISTRIKHLFIMIDEITGDDSGVEFLNGISKILKRYKLTDSQHGFNTKVIVADASIVEQNVIKQHLSETSPEPDKIFFRRASSQAIKPLSFQEFEFFRSPAVAINANSYPASSLTITYKLFVESLPFNEDTFAATRDNLKKRVQNQIVQDINTLWEHPDAGQIIVYIQDKRKLQELIETIKQHRGEFVKNQDYLEIHANLSDNDKTAIHEHKNQVKIIFMTSSASRGLSFPKAKHILVEIPHFRVESNLMEIIQVIYRGRGDYYEEGKKKTLDDREKELVFYLSDRAIYYTDDKQLSLQESTINLLNILLIIKTCVLTRIQGYGQIGREKFLMIPIGGKSVSSAGQTFSGQLANLIKDLKNEHRRHPSHKLLQEVYTSLEQLLSRAEFILSSKNPPTPRNPVSSRNRVSRVADSYSYLELREFFNSKFLDLISNGFDNLLKFGNIQPGLINGSLLVVPIAEQRLDETYEIRLMEIATHATEELVNKMLAIHHSSDYPIRLRSAIKNAIELVDKVRDSSDRTQFFQQNSQRLDRYYALPLFSFISAEAMSEYFAEEPEEAEDERFREILATYIHHLYPTDKTLPIGYKYKEFPFVVFSSYSLEEMREKIFTDKYLLTSNELNVLNLILSKTE</sequence>
<reference evidence="2 3" key="1">
    <citation type="submission" date="2024-09" db="EMBL/GenBank/DDBJ databases">
        <title>Floridaenema gen nov. (Aerosakkonemataceae, Aerosakkonematales ord. nov., Cyanobacteria) from benthic tropical and subtropical fresh waters, with the description of four new species.</title>
        <authorList>
            <person name="Moretto J.A."/>
            <person name="Berthold D.E."/>
            <person name="Lefler F.W."/>
            <person name="Huang I.-S."/>
            <person name="Laughinghouse H. IV."/>
        </authorList>
    </citation>
    <scope>NUCLEOTIDE SEQUENCE [LARGE SCALE GENOMIC DNA]</scope>
    <source>
        <strain evidence="2 3">BLCC-F50</strain>
    </source>
</reference>
<keyword evidence="2" id="KW-0347">Helicase</keyword>
<name>A0ABV4XLB7_9CYAN</name>
<protein>
    <submittedName>
        <fullName evidence="2">Helicase-related protein</fullName>
    </submittedName>
</protein>
<keyword evidence="2" id="KW-0378">Hydrolase</keyword>
<accession>A0ABV4XLB7</accession>
<evidence type="ECO:0000259" key="1">
    <source>
        <dbReference type="PROSITE" id="PS51194"/>
    </source>
</evidence>
<feature type="domain" description="Helicase C-terminal" evidence="1">
    <location>
        <begin position="734"/>
        <end position="897"/>
    </location>
</feature>
<dbReference type="Pfam" id="PF00271">
    <property type="entry name" value="Helicase_C"/>
    <property type="match status" value="1"/>
</dbReference>
<keyword evidence="2" id="KW-0547">Nucleotide-binding</keyword>
<evidence type="ECO:0000313" key="2">
    <source>
        <dbReference type="EMBL" id="MFB2892485.1"/>
    </source>
</evidence>